<proteinExistence type="predicted"/>
<accession>A0A2M7RQ35</accession>
<keyword evidence="3" id="KW-0288">FMN</keyword>
<organism evidence="9 10">
    <name type="scientific">Candidatus Gottesmanbacteria bacterium CG_4_10_14_0_8_um_filter_37_24</name>
    <dbReference type="NCBI Taxonomy" id="1974574"/>
    <lineage>
        <taxon>Bacteria</taxon>
        <taxon>Candidatus Gottesmaniibacteriota</taxon>
    </lineage>
</organism>
<dbReference type="AlphaFoldDB" id="A0A2M7RQ35"/>
<evidence type="ECO:0000256" key="4">
    <source>
        <dbReference type="ARBA" id="ARBA00022679"/>
    </source>
</evidence>
<reference evidence="10" key="1">
    <citation type="submission" date="2017-09" db="EMBL/GenBank/DDBJ databases">
        <title>Depth-based differentiation of microbial function through sediment-hosted aquifers and enrichment of novel symbionts in the deep terrestrial subsurface.</title>
        <authorList>
            <person name="Probst A.J."/>
            <person name="Ladd B."/>
            <person name="Jarett J.K."/>
            <person name="Geller-Mcgrath D.E."/>
            <person name="Sieber C.M.K."/>
            <person name="Emerson J.B."/>
            <person name="Anantharaman K."/>
            <person name="Thomas B.C."/>
            <person name="Malmstrom R."/>
            <person name="Stieglmeier M."/>
            <person name="Klingl A."/>
            <person name="Woyke T."/>
            <person name="Ryan C.M."/>
            <person name="Banfield J.F."/>
        </authorList>
    </citation>
    <scope>NUCLEOTIDE SEQUENCE [LARGE SCALE GENOMIC DNA]</scope>
</reference>
<feature type="non-terminal residue" evidence="9">
    <location>
        <position position="149"/>
    </location>
</feature>
<keyword evidence="2" id="KW-0285">Flavoprotein</keyword>
<keyword evidence="4" id="KW-0808">Transferase</keyword>
<evidence type="ECO:0000259" key="8">
    <source>
        <dbReference type="SMART" id="SM00904"/>
    </source>
</evidence>
<evidence type="ECO:0000313" key="9">
    <source>
        <dbReference type="EMBL" id="PIZ02427.1"/>
    </source>
</evidence>
<dbReference type="GO" id="GO:0009398">
    <property type="term" value="P:FMN biosynthetic process"/>
    <property type="evidence" value="ECO:0007669"/>
    <property type="project" value="TreeGrafter"/>
</dbReference>
<sequence>MNRWYKAKVIKGNQLGQKLGYPTLNLDHPEILEDQKKGVYLVQLKISNHIYFGLLYFGPRLIIKDRKDVIEIHVFDFHKNIYGHSIEFNLISYLREVVAFNSPDDFRKQLSIDTKKAYALIEKSRILLTIATLGQVNVFIKHFLGSHKS</sequence>
<comment type="catalytic activity">
    <reaction evidence="7">
        <text>riboflavin + ATP = FMN + ADP + H(+)</text>
        <dbReference type="Rhea" id="RHEA:14357"/>
        <dbReference type="ChEBI" id="CHEBI:15378"/>
        <dbReference type="ChEBI" id="CHEBI:30616"/>
        <dbReference type="ChEBI" id="CHEBI:57986"/>
        <dbReference type="ChEBI" id="CHEBI:58210"/>
        <dbReference type="ChEBI" id="CHEBI:456216"/>
        <dbReference type="EC" id="2.7.1.26"/>
    </reaction>
</comment>
<comment type="caution">
    <text evidence="9">The sequence shown here is derived from an EMBL/GenBank/DDBJ whole genome shotgun (WGS) entry which is preliminary data.</text>
</comment>
<name>A0A2M7RQ35_9BACT</name>
<dbReference type="SUPFAM" id="SSF82114">
    <property type="entry name" value="Riboflavin kinase-like"/>
    <property type="match status" value="1"/>
</dbReference>
<evidence type="ECO:0000256" key="5">
    <source>
        <dbReference type="ARBA" id="ARBA00022741"/>
    </source>
</evidence>
<evidence type="ECO:0000256" key="7">
    <source>
        <dbReference type="ARBA" id="ARBA00047880"/>
    </source>
</evidence>
<evidence type="ECO:0000256" key="3">
    <source>
        <dbReference type="ARBA" id="ARBA00022643"/>
    </source>
</evidence>
<evidence type="ECO:0000313" key="10">
    <source>
        <dbReference type="Proteomes" id="UP000231069"/>
    </source>
</evidence>
<dbReference type="GO" id="GO:0008531">
    <property type="term" value="F:riboflavin kinase activity"/>
    <property type="evidence" value="ECO:0007669"/>
    <property type="project" value="UniProtKB-EC"/>
</dbReference>
<dbReference type="EC" id="2.7.1.26" evidence="1"/>
<dbReference type="GO" id="GO:0005524">
    <property type="term" value="F:ATP binding"/>
    <property type="evidence" value="ECO:0007669"/>
    <property type="project" value="UniProtKB-KW"/>
</dbReference>
<dbReference type="Gene3D" id="2.40.30.30">
    <property type="entry name" value="Riboflavin kinase-like"/>
    <property type="match status" value="1"/>
</dbReference>
<dbReference type="GO" id="GO:0009231">
    <property type="term" value="P:riboflavin biosynthetic process"/>
    <property type="evidence" value="ECO:0007669"/>
    <property type="project" value="InterPro"/>
</dbReference>
<keyword evidence="6" id="KW-0067">ATP-binding</keyword>
<gene>
    <name evidence="9" type="ORF">COY59_04875</name>
</gene>
<evidence type="ECO:0000256" key="1">
    <source>
        <dbReference type="ARBA" id="ARBA00012105"/>
    </source>
</evidence>
<dbReference type="InterPro" id="IPR023468">
    <property type="entry name" value="Riboflavin_kinase"/>
</dbReference>
<keyword evidence="5" id="KW-0547">Nucleotide-binding</keyword>
<dbReference type="InterPro" id="IPR023465">
    <property type="entry name" value="Riboflavin_kinase_dom_sf"/>
</dbReference>
<dbReference type="EMBL" id="PFMK01000087">
    <property type="protein sequence ID" value="PIZ02427.1"/>
    <property type="molecule type" value="Genomic_DNA"/>
</dbReference>
<dbReference type="PANTHER" id="PTHR22749">
    <property type="entry name" value="RIBOFLAVIN KINASE/FMN ADENYLYLTRANSFERASE"/>
    <property type="match status" value="1"/>
</dbReference>
<dbReference type="Pfam" id="PF01687">
    <property type="entry name" value="Flavokinase"/>
    <property type="match status" value="1"/>
</dbReference>
<dbReference type="Proteomes" id="UP000231069">
    <property type="component" value="Unassembled WGS sequence"/>
</dbReference>
<protein>
    <recommendedName>
        <fullName evidence="1">riboflavin kinase</fullName>
        <ecNumber evidence="1">2.7.1.26</ecNumber>
    </recommendedName>
</protein>
<evidence type="ECO:0000256" key="6">
    <source>
        <dbReference type="ARBA" id="ARBA00022840"/>
    </source>
</evidence>
<evidence type="ECO:0000256" key="2">
    <source>
        <dbReference type="ARBA" id="ARBA00022630"/>
    </source>
</evidence>
<dbReference type="SMART" id="SM00904">
    <property type="entry name" value="Flavokinase"/>
    <property type="match status" value="1"/>
</dbReference>
<dbReference type="InterPro" id="IPR015865">
    <property type="entry name" value="Riboflavin_kinase_bac/euk"/>
</dbReference>
<dbReference type="PANTHER" id="PTHR22749:SF6">
    <property type="entry name" value="RIBOFLAVIN KINASE"/>
    <property type="match status" value="1"/>
</dbReference>
<feature type="domain" description="Riboflavin kinase" evidence="8">
    <location>
        <begin position="5"/>
        <end position="122"/>
    </location>
</feature>